<feature type="domain" description="Histidine kinase" evidence="15">
    <location>
        <begin position="534"/>
        <end position="750"/>
    </location>
</feature>
<dbReference type="FunFam" id="1.10.287.130:FF:000008">
    <property type="entry name" value="Two-component sensor histidine kinase"/>
    <property type="match status" value="1"/>
</dbReference>
<sequence length="751" mass="86738">MNKKFFNYFLYILIFIFLSMSILSGVEVINNYDLTLPERIYVDSYLAQEIDDYIGMALDYAIYYKNDEYVNDINNINQYEIDSYKQKIEKKIESQYQNIKSIRESSQGFHDYSYDEQQAILNEERKKIEEKYAYDEASLLEEILESKKTAYENLKVQLSAYNNIDFAAFDILSNSWITKKKVDEDLIKDTKYYSIRKITTNDGVTENVYISGKKSTNSHIVNRIKRNSSGYYTSGNYVSSYIQNQSSKYYYLNNYSIELYVWIPKVLQKGDSIYSAYKSIEEIGHVIGIKIIVCLVSVAILALLLYLKKKENSRMHEVDILIDKLKKYPFEYKLGGLLLAYIAYKLIFNSYYNKILGEGRYLISFTYRNILTLSIILILLYVTVETLIVSYSEGAIFENTISKTIYYTTKDIIKRGSFIKNIFIIGIMYISTVVILLLVGIFNNGRLLWPCFIVGFLISFALLIKLIKSMVYLDKIMLGAKDAASGELTYKIEERGKGYLSNLAHDINNIKEGLRKSLKNEMKSEKMKSELITNVSHDLKTPLTSIINYIDLLKREPIEPESARDYIAVLDSKSQRLKALIEDLFEASKAASGEMELHLAKIDIVQLLRQTLGEFDEKLIESLLEIRTNFPEEKVYVNGDGRRLFRVFENLISNITKYSLRGTRVYIDIIKDEKNAIIVMKNISSYELNFDAGEITNRFKRGDEARTTEGSGLGLAIAKSIVELHGGELNIEIDGDLFKSIIKMELYQENN</sequence>
<evidence type="ECO:0000256" key="14">
    <source>
        <dbReference type="SAM" id="Phobius"/>
    </source>
</evidence>
<feature type="transmembrane region" description="Helical" evidence="14">
    <location>
        <begin position="418"/>
        <end position="441"/>
    </location>
</feature>
<dbReference type="GO" id="GO:0005524">
    <property type="term" value="F:ATP binding"/>
    <property type="evidence" value="ECO:0007669"/>
    <property type="project" value="UniProtKB-KW"/>
</dbReference>
<dbReference type="InterPro" id="IPR036097">
    <property type="entry name" value="HisK_dim/P_sf"/>
</dbReference>
<evidence type="ECO:0000256" key="12">
    <source>
        <dbReference type="ARBA" id="ARBA00023012"/>
    </source>
</evidence>
<comment type="catalytic activity">
    <reaction evidence="1">
        <text>ATP + protein L-histidine = ADP + protein N-phospho-L-histidine.</text>
        <dbReference type="EC" id="2.7.13.3"/>
    </reaction>
</comment>
<dbReference type="InterPro" id="IPR003594">
    <property type="entry name" value="HATPase_dom"/>
</dbReference>
<dbReference type="Gene3D" id="3.30.565.10">
    <property type="entry name" value="Histidine kinase-like ATPase, C-terminal domain"/>
    <property type="match status" value="1"/>
</dbReference>
<dbReference type="AlphaFoldDB" id="A0A8I0DNE7"/>
<dbReference type="PROSITE" id="PS50885">
    <property type="entry name" value="HAMP"/>
    <property type="match status" value="1"/>
</dbReference>
<keyword evidence="9 17" id="KW-0418">Kinase</keyword>
<evidence type="ECO:0000256" key="8">
    <source>
        <dbReference type="ARBA" id="ARBA00022741"/>
    </source>
</evidence>
<keyword evidence="13 14" id="KW-0472">Membrane</keyword>
<keyword evidence="10" id="KW-0067">ATP-binding</keyword>
<evidence type="ECO:0000256" key="1">
    <source>
        <dbReference type="ARBA" id="ARBA00000085"/>
    </source>
</evidence>
<dbReference type="InterPro" id="IPR050398">
    <property type="entry name" value="HssS/ArlS-like"/>
</dbReference>
<reference evidence="17" key="1">
    <citation type="submission" date="2020-08" db="EMBL/GenBank/DDBJ databases">
        <title>Genome public.</title>
        <authorList>
            <person name="Liu C."/>
            <person name="Sun Q."/>
        </authorList>
    </citation>
    <scope>NUCLEOTIDE SEQUENCE</scope>
    <source>
        <strain evidence="17">NSJ-42</strain>
    </source>
</reference>
<evidence type="ECO:0000313" key="17">
    <source>
        <dbReference type="EMBL" id="MBC5639056.1"/>
    </source>
</evidence>
<dbReference type="Proteomes" id="UP000662088">
    <property type="component" value="Unassembled WGS sequence"/>
</dbReference>
<dbReference type="InterPro" id="IPR004358">
    <property type="entry name" value="Sig_transdc_His_kin-like_C"/>
</dbReference>
<keyword evidence="18" id="KW-1185">Reference proteome</keyword>
<keyword evidence="5" id="KW-0597">Phosphoprotein</keyword>
<dbReference type="EC" id="2.7.13.3" evidence="3"/>
<evidence type="ECO:0000259" key="16">
    <source>
        <dbReference type="PROSITE" id="PS50885"/>
    </source>
</evidence>
<keyword evidence="7 14" id="KW-0812">Transmembrane</keyword>
<evidence type="ECO:0000256" key="4">
    <source>
        <dbReference type="ARBA" id="ARBA00022475"/>
    </source>
</evidence>
<evidence type="ECO:0000256" key="2">
    <source>
        <dbReference type="ARBA" id="ARBA00004651"/>
    </source>
</evidence>
<keyword evidence="11 14" id="KW-1133">Transmembrane helix</keyword>
<feature type="transmembrane region" description="Helical" evidence="14">
    <location>
        <begin position="334"/>
        <end position="352"/>
    </location>
</feature>
<keyword evidence="6" id="KW-0808">Transferase</keyword>
<evidence type="ECO:0000256" key="11">
    <source>
        <dbReference type="ARBA" id="ARBA00022989"/>
    </source>
</evidence>
<dbReference type="SMART" id="SM00387">
    <property type="entry name" value="HATPase_c"/>
    <property type="match status" value="1"/>
</dbReference>
<accession>A0A8I0DNE7</accession>
<dbReference type="Pfam" id="PF02518">
    <property type="entry name" value="HATPase_c"/>
    <property type="match status" value="1"/>
</dbReference>
<evidence type="ECO:0000256" key="6">
    <source>
        <dbReference type="ARBA" id="ARBA00022679"/>
    </source>
</evidence>
<dbReference type="Gene3D" id="1.10.287.130">
    <property type="match status" value="1"/>
</dbReference>
<dbReference type="PANTHER" id="PTHR45528:SF1">
    <property type="entry name" value="SENSOR HISTIDINE KINASE CPXA"/>
    <property type="match status" value="1"/>
</dbReference>
<keyword evidence="4" id="KW-1003">Cell membrane</keyword>
<dbReference type="InterPro" id="IPR003661">
    <property type="entry name" value="HisK_dim/P_dom"/>
</dbReference>
<dbReference type="PANTHER" id="PTHR45528">
    <property type="entry name" value="SENSOR HISTIDINE KINASE CPXA"/>
    <property type="match status" value="1"/>
</dbReference>
<dbReference type="SMART" id="SM00388">
    <property type="entry name" value="HisKA"/>
    <property type="match status" value="1"/>
</dbReference>
<keyword evidence="12" id="KW-0902">Two-component regulatory system</keyword>
<feature type="transmembrane region" description="Helical" evidence="14">
    <location>
        <begin position="372"/>
        <end position="397"/>
    </location>
</feature>
<dbReference type="SUPFAM" id="SSF47384">
    <property type="entry name" value="Homodimeric domain of signal transducing histidine kinase"/>
    <property type="match status" value="1"/>
</dbReference>
<dbReference type="GO" id="GO:0005886">
    <property type="term" value="C:plasma membrane"/>
    <property type="evidence" value="ECO:0007669"/>
    <property type="project" value="UniProtKB-SubCell"/>
</dbReference>
<dbReference type="Pfam" id="PF00512">
    <property type="entry name" value="HisKA"/>
    <property type="match status" value="1"/>
</dbReference>
<dbReference type="InterPro" id="IPR003660">
    <property type="entry name" value="HAMP_dom"/>
</dbReference>
<name>A0A8I0DNE7_9CLOT</name>
<comment type="caution">
    <text evidence="17">The sequence shown here is derived from an EMBL/GenBank/DDBJ whole genome shotgun (WGS) entry which is preliminary data.</text>
</comment>
<evidence type="ECO:0000313" key="18">
    <source>
        <dbReference type="Proteomes" id="UP000662088"/>
    </source>
</evidence>
<feature type="transmembrane region" description="Helical" evidence="14">
    <location>
        <begin position="447"/>
        <end position="467"/>
    </location>
</feature>
<keyword evidence="8" id="KW-0547">Nucleotide-binding</keyword>
<gene>
    <name evidence="17" type="ORF">H8R92_01150</name>
</gene>
<organism evidence="17 18">
    <name type="scientific">Clostridium lentum</name>
    <dbReference type="NCBI Taxonomy" id="2763037"/>
    <lineage>
        <taxon>Bacteria</taxon>
        <taxon>Bacillati</taxon>
        <taxon>Bacillota</taxon>
        <taxon>Clostridia</taxon>
        <taxon>Eubacteriales</taxon>
        <taxon>Clostridiaceae</taxon>
        <taxon>Clostridium</taxon>
    </lineage>
</organism>
<evidence type="ECO:0000256" key="10">
    <source>
        <dbReference type="ARBA" id="ARBA00022840"/>
    </source>
</evidence>
<dbReference type="EMBL" id="JACOOQ010000001">
    <property type="protein sequence ID" value="MBC5639056.1"/>
    <property type="molecule type" value="Genomic_DNA"/>
</dbReference>
<dbReference type="CDD" id="cd00082">
    <property type="entry name" value="HisKA"/>
    <property type="match status" value="1"/>
</dbReference>
<protein>
    <recommendedName>
        <fullName evidence="3">histidine kinase</fullName>
        <ecNumber evidence="3">2.7.13.3</ecNumber>
    </recommendedName>
</protein>
<feature type="transmembrane region" description="Helical" evidence="14">
    <location>
        <begin position="287"/>
        <end position="307"/>
    </location>
</feature>
<dbReference type="GO" id="GO:0000155">
    <property type="term" value="F:phosphorelay sensor kinase activity"/>
    <property type="evidence" value="ECO:0007669"/>
    <property type="project" value="InterPro"/>
</dbReference>
<dbReference type="PROSITE" id="PS50109">
    <property type="entry name" value="HIS_KIN"/>
    <property type="match status" value="1"/>
</dbReference>
<evidence type="ECO:0000256" key="13">
    <source>
        <dbReference type="ARBA" id="ARBA00023136"/>
    </source>
</evidence>
<evidence type="ECO:0000256" key="3">
    <source>
        <dbReference type="ARBA" id="ARBA00012438"/>
    </source>
</evidence>
<evidence type="ECO:0000256" key="7">
    <source>
        <dbReference type="ARBA" id="ARBA00022692"/>
    </source>
</evidence>
<evidence type="ECO:0000256" key="9">
    <source>
        <dbReference type="ARBA" id="ARBA00022777"/>
    </source>
</evidence>
<evidence type="ECO:0000256" key="5">
    <source>
        <dbReference type="ARBA" id="ARBA00022553"/>
    </source>
</evidence>
<dbReference type="InterPro" id="IPR036890">
    <property type="entry name" value="HATPase_C_sf"/>
</dbReference>
<feature type="domain" description="HAMP" evidence="16">
    <location>
        <begin position="473"/>
        <end position="519"/>
    </location>
</feature>
<proteinExistence type="predicted"/>
<dbReference type="PRINTS" id="PR00344">
    <property type="entry name" value="BCTRLSENSOR"/>
</dbReference>
<dbReference type="InterPro" id="IPR005467">
    <property type="entry name" value="His_kinase_dom"/>
</dbReference>
<comment type="subcellular location">
    <subcellularLocation>
        <location evidence="2">Cell membrane</location>
        <topology evidence="2">Multi-pass membrane protein</topology>
    </subcellularLocation>
</comment>
<evidence type="ECO:0000259" key="15">
    <source>
        <dbReference type="PROSITE" id="PS50109"/>
    </source>
</evidence>
<dbReference type="SUPFAM" id="SSF55874">
    <property type="entry name" value="ATPase domain of HSP90 chaperone/DNA topoisomerase II/histidine kinase"/>
    <property type="match status" value="1"/>
</dbReference>